<sequence>MQKLNKKIMPGLNLRPKGSEIIAMERRGYEFGNKIGKGSYGFVVKASYKDQSSEEKIELACKYVDKRKAPKDFLEKFFPREIKILTKVSHRNIIGIHSILQSGNKVFIFMRWAENGDLLDYIKKNGIIPESQANLWFYQMASAIKYIHSMNYAHRDMKCENILISKHMNIKIADFGFATSCSGDDNKKFLSETFCGSAAYAPPEIINASPYEPKLADIWSLGIILFVMLNALMPFDDTYMGKLIRDQRERRYHIRDDVEEKLTQDCKTMLYVLLEPDPKLRVNIEGVYRMKWLAKTIEKHDN</sequence>
<gene>
    <name evidence="14" type="primary">threonine-protein kinase 1</name>
    <name evidence="14" type="ORF">CLUMA_CG019436</name>
</gene>
<dbReference type="InterPro" id="IPR011009">
    <property type="entry name" value="Kinase-like_dom_sf"/>
</dbReference>
<evidence type="ECO:0000256" key="4">
    <source>
        <dbReference type="ARBA" id="ARBA00022723"/>
    </source>
</evidence>
<keyword evidence="5 11" id="KW-0547">Nucleotide-binding</keyword>
<comment type="similarity">
    <text evidence="12">Belongs to the protein kinase superfamily.</text>
</comment>
<accession>A0A1J1J493</accession>
<evidence type="ECO:0000259" key="13">
    <source>
        <dbReference type="PROSITE" id="PS50011"/>
    </source>
</evidence>
<evidence type="ECO:0000256" key="7">
    <source>
        <dbReference type="ARBA" id="ARBA00022840"/>
    </source>
</evidence>
<comment type="cofactor">
    <cofactor evidence="1">
        <name>Mg(2+)</name>
        <dbReference type="ChEBI" id="CHEBI:18420"/>
    </cofactor>
</comment>
<keyword evidence="4" id="KW-0479">Metal-binding</keyword>
<dbReference type="PROSITE" id="PS00107">
    <property type="entry name" value="PROTEIN_KINASE_ATP"/>
    <property type="match status" value="1"/>
</dbReference>
<dbReference type="EMBL" id="CVRI01000067">
    <property type="protein sequence ID" value="CRL06612.1"/>
    <property type="molecule type" value="Genomic_DNA"/>
</dbReference>
<keyword evidence="7 11" id="KW-0067">ATP-binding</keyword>
<proteinExistence type="inferred from homology"/>
<keyword evidence="12" id="KW-0723">Serine/threonine-protein kinase</keyword>
<dbReference type="GO" id="GO:0050321">
    <property type="term" value="F:tau-protein kinase activity"/>
    <property type="evidence" value="ECO:0007669"/>
    <property type="project" value="TreeGrafter"/>
</dbReference>
<dbReference type="FunFam" id="1.10.510.10:FF:000658">
    <property type="entry name" value="Protein CBG12184"/>
    <property type="match status" value="1"/>
</dbReference>
<dbReference type="Pfam" id="PF00069">
    <property type="entry name" value="Pkinase"/>
    <property type="match status" value="1"/>
</dbReference>
<dbReference type="GO" id="GO:0035556">
    <property type="term" value="P:intracellular signal transduction"/>
    <property type="evidence" value="ECO:0007669"/>
    <property type="project" value="TreeGrafter"/>
</dbReference>
<dbReference type="SMART" id="SM00220">
    <property type="entry name" value="S_TKc"/>
    <property type="match status" value="1"/>
</dbReference>
<name>A0A1J1J493_9DIPT</name>
<dbReference type="GO" id="GO:0030154">
    <property type="term" value="P:cell differentiation"/>
    <property type="evidence" value="ECO:0007669"/>
    <property type="project" value="UniProtKB-KW"/>
</dbReference>
<keyword evidence="10" id="KW-0744">Spermatogenesis</keyword>
<reference evidence="14 15" key="1">
    <citation type="submission" date="2015-04" db="EMBL/GenBank/DDBJ databases">
        <authorList>
            <person name="Syromyatnikov M.Y."/>
            <person name="Popov V.N."/>
        </authorList>
    </citation>
    <scope>NUCLEOTIDE SEQUENCE [LARGE SCALE GENOMIC DNA]</scope>
</reference>
<evidence type="ECO:0000256" key="1">
    <source>
        <dbReference type="ARBA" id="ARBA00001946"/>
    </source>
</evidence>
<dbReference type="GO" id="GO:0005524">
    <property type="term" value="F:ATP binding"/>
    <property type="evidence" value="ECO:0007669"/>
    <property type="project" value="UniProtKB-UniRule"/>
</dbReference>
<evidence type="ECO:0000313" key="15">
    <source>
        <dbReference type="Proteomes" id="UP000183832"/>
    </source>
</evidence>
<feature type="domain" description="Protein kinase" evidence="13">
    <location>
        <begin position="29"/>
        <end position="293"/>
    </location>
</feature>
<dbReference type="PROSITE" id="PS50011">
    <property type="entry name" value="PROTEIN_KINASE_DOM"/>
    <property type="match status" value="1"/>
</dbReference>
<dbReference type="PIRSF" id="PIRSF000654">
    <property type="entry name" value="Integrin-linked_kinase"/>
    <property type="match status" value="1"/>
</dbReference>
<keyword evidence="3" id="KW-0597">Phosphoprotein</keyword>
<dbReference type="GO" id="GO:0000226">
    <property type="term" value="P:microtubule cytoskeleton organization"/>
    <property type="evidence" value="ECO:0007669"/>
    <property type="project" value="TreeGrafter"/>
</dbReference>
<organism evidence="14 15">
    <name type="scientific">Clunio marinus</name>
    <dbReference type="NCBI Taxonomy" id="568069"/>
    <lineage>
        <taxon>Eukaryota</taxon>
        <taxon>Metazoa</taxon>
        <taxon>Ecdysozoa</taxon>
        <taxon>Arthropoda</taxon>
        <taxon>Hexapoda</taxon>
        <taxon>Insecta</taxon>
        <taxon>Pterygota</taxon>
        <taxon>Neoptera</taxon>
        <taxon>Endopterygota</taxon>
        <taxon>Diptera</taxon>
        <taxon>Nematocera</taxon>
        <taxon>Chironomoidea</taxon>
        <taxon>Chironomidae</taxon>
        <taxon>Clunio</taxon>
    </lineage>
</organism>
<dbReference type="GO" id="GO:0000287">
    <property type="term" value="F:magnesium ion binding"/>
    <property type="evidence" value="ECO:0007669"/>
    <property type="project" value="UniProtKB-ARBA"/>
</dbReference>
<dbReference type="SUPFAM" id="SSF56112">
    <property type="entry name" value="Protein kinase-like (PK-like)"/>
    <property type="match status" value="1"/>
</dbReference>
<evidence type="ECO:0000256" key="9">
    <source>
        <dbReference type="ARBA" id="ARBA00022843"/>
    </source>
</evidence>
<dbReference type="InterPro" id="IPR008271">
    <property type="entry name" value="Ser/Thr_kinase_AS"/>
</dbReference>
<feature type="binding site" evidence="11">
    <location>
        <position position="62"/>
    </location>
    <ligand>
        <name>ATP</name>
        <dbReference type="ChEBI" id="CHEBI:30616"/>
    </ligand>
</feature>
<dbReference type="PANTHER" id="PTHR24346:SF102">
    <property type="entry name" value="TESTIS-SPECIFIC SERINE_THREONINE-PROTEIN KINASE 1"/>
    <property type="match status" value="1"/>
</dbReference>
<dbReference type="Proteomes" id="UP000183832">
    <property type="component" value="Unassembled WGS sequence"/>
</dbReference>
<dbReference type="OrthoDB" id="541276at2759"/>
<dbReference type="InterPro" id="IPR000719">
    <property type="entry name" value="Prot_kinase_dom"/>
</dbReference>
<dbReference type="STRING" id="568069.A0A1J1J493"/>
<dbReference type="PROSITE" id="PS00108">
    <property type="entry name" value="PROTEIN_KINASE_ST"/>
    <property type="match status" value="1"/>
</dbReference>
<dbReference type="InterPro" id="IPR017441">
    <property type="entry name" value="Protein_kinase_ATP_BS"/>
</dbReference>
<evidence type="ECO:0000313" key="14">
    <source>
        <dbReference type="EMBL" id="CRL06612.1"/>
    </source>
</evidence>
<dbReference type="Gene3D" id="1.10.510.10">
    <property type="entry name" value="Transferase(Phosphotransferase) domain 1"/>
    <property type="match status" value="1"/>
</dbReference>
<keyword evidence="6" id="KW-0221">Differentiation</keyword>
<keyword evidence="9" id="KW-0832">Ubl conjugation</keyword>
<dbReference type="GO" id="GO:0007283">
    <property type="term" value="P:spermatogenesis"/>
    <property type="evidence" value="ECO:0007669"/>
    <property type="project" value="UniProtKB-KW"/>
</dbReference>
<protein>
    <submittedName>
        <fullName evidence="14">CLUMA_CG019436, isoform A</fullName>
    </submittedName>
</protein>
<keyword evidence="12" id="KW-0418">Kinase</keyword>
<evidence type="ECO:0000256" key="12">
    <source>
        <dbReference type="RuleBase" id="RU000304"/>
    </source>
</evidence>
<evidence type="ECO:0000256" key="3">
    <source>
        <dbReference type="ARBA" id="ARBA00022553"/>
    </source>
</evidence>
<dbReference type="GO" id="GO:0005737">
    <property type="term" value="C:cytoplasm"/>
    <property type="evidence" value="ECO:0007669"/>
    <property type="project" value="TreeGrafter"/>
</dbReference>
<keyword evidence="15" id="KW-1185">Reference proteome</keyword>
<keyword evidence="2" id="KW-0217">Developmental protein</keyword>
<evidence type="ECO:0000256" key="10">
    <source>
        <dbReference type="ARBA" id="ARBA00022871"/>
    </source>
</evidence>
<evidence type="ECO:0000256" key="8">
    <source>
        <dbReference type="ARBA" id="ARBA00022842"/>
    </source>
</evidence>
<keyword evidence="8" id="KW-0460">Magnesium</keyword>
<evidence type="ECO:0000256" key="6">
    <source>
        <dbReference type="ARBA" id="ARBA00022782"/>
    </source>
</evidence>
<evidence type="ECO:0000256" key="11">
    <source>
        <dbReference type="PROSITE-ProRule" id="PRU10141"/>
    </source>
</evidence>
<evidence type="ECO:0000256" key="5">
    <source>
        <dbReference type="ARBA" id="ARBA00022741"/>
    </source>
</evidence>
<evidence type="ECO:0000256" key="2">
    <source>
        <dbReference type="ARBA" id="ARBA00022473"/>
    </source>
</evidence>
<dbReference type="PANTHER" id="PTHR24346">
    <property type="entry name" value="MAP/MICROTUBULE AFFINITY-REGULATING KINASE"/>
    <property type="match status" value="1"/>
</dbReference>
<dbReference type="AlphaFoldDB" id="A0A1J1J493"/>
<keyword evidence="12" id="KW-0808">Transferase</keyword>